<organism evidence="2 3">
    <name type="scientific">Chitinivorax tropicus</name>
    <dbReference type="NCBI Taxonomy" id="714531"/>
    <lineage>
        <taxon>Bacteria</taxon>
        <taxon>Pseudomonadati</taxon>
        <taxon>Pseudomonadota</taxon>
        <taxon>Betaproteobacteria</taxon>
        <taxon>Chitinivorax</taxon>
    </lineage>
</organism>
<name>A0A840MMA8_9PROT</name>
<dbReference type="InterPro" id="IPR052340">
    <property type="entry name" value="RNase_Y/CdgJ"/>
</dbReference>
<dbReference type="Proteomes" id="UP000575898">
    <property type="component" value="Unassembled WGS sequence"/>
</dbReference>
<protein>
    <submittedName>
        <fullName evidence="2">HD-like signal output (HDOD) protein</fullName>
    </submittedName>
</protein>
<proteinExistence type="predicted"/>
<accession>A0A840MMA8</accession>
<sequence>MTGTLDAAGWVARWHTVSTPIMGATAQTIQRLKDQIDRVSPNQLAKLAAQDPMLAAHLLRAVNNRRKSGVAAEVVSLEAAVALLGTRRFVEQMGQLPTIEQRYGQQPAAMAQVLQQILRCRMAAELAFDWSVARVDVKPDEVEVAALLHNLAGCLMLHHEPAVQKGWQPWFDAPLDDPKLQQEKLGCTLTALNQALFAKWSLPALLTELNDVKQRANLRASVVQCACLLVRHIEAGWQHPALPDDLAMVAGMLKIEPDQVLARIQRVLLALARTWPYPQCPTPANWLPMLPGAWPRPQPARGVPPTPAAAPIPPPNVPSQAVAEPIKPSKAIYEEVVKQIRSHLDGTLTFNEMMGLVIRGMHDGIGLARVVFALMAGGQRQVKARYVIGATNQEPLARFAFDLDQPHLLYKLMQKTSGVWLSSANQAQLEPMLPAAMRQCIGNGDFFVMSIFVHNKPVGLLYADRRSTTNQLDEASYQAFKQLAMLAGEGLGHLAGKSM</sequence>
<evidence type="ECO:0000259" key="1">
    <source>
        <dbReference type="PROSITE" id="PS51833"/>
    </source>
</evidence>
<dbReference type="PROSITE" id="PS51833">
    <property type="entry name" value="HDOD"/>
    <property type="match status" value="1"/>
</dbReference>
<gene>
    <name evidence="2" type="ORF">HNQ59_002852</name>
</gene>
<reference evidence="2 3" key="1">
    <citation type="submission" date="2020-08" db="EMBL/GenBank/DDBJ databases">
        <title>Genomic Encyclopedia of Type Strains, Phase IV (KMG-IV): sequencing the most valuable type-strain genomes for metagenomic binning, comparative biology and taxonomic classification.</title>
        <authorList>
            <person name="Goeker M."/>
        </authorList>
    </citation>
    <scope>NUCLEOTIDE SEQUENCE [LARGE SCALE GENOMIC DNA]</scope>
    <source>
        <strain evidence="2 3">DSM 27165</strain>
    </source>
</reference>
<dbReference type="EMBL" id="JACHHY010000018">
    <property type="protein sequence ID" value="MBB5019550.1"/>
    <property type="molecule type" value="Genomic_DNA"/>
</dbReference>
<evidence type="ECO:0000313" key="3">
    <source>
        <dbReference type="Proteomes" id="UP000575898"/>
    </source>
</evidence>
<dbReference type="SUPFAM" id="SSF55781">
    <property type="entry name" value="GAF domain-like"/>
    <property type="match status" value="1"/>
</dbReference>
<dbReference type="Pfam" id="PF08668">
    <property type="entry name" value="HDOD"/>
    <property type="match status" value="1"/>
</dbReference>
<dbReference type="RefSeq" id="WP_184040595.1">
    <property type="nucleotide sequence ID" value="NZ_JACHHY010000018.1"/>
</dbReference>
<dbReference type="InterPro" id="IPR029016">
    <property type="entry name" value="GAF-like_dom_sf"/>
</dbReference>
<evidence type="ECO:0000313" key="2">
    <source>
        <dbReference type="EMBL" id="MBB5019550.1"/>
    </source>
</evidence>
<dbReference type="SUPFAM" id="SSF109604">
    <property type="entry name" value="HD-domain/PDEase-like"/>
    <property type="match status" value="1"/>
</dbReference>
<dbReference type="InterPro" id="IPR013976">
    <property type="entry name" value="HDOD"/>
</dbReference>
<dbReference type="Gene3D" id="3.30.450.40">
    <property type="match status" value="1"/>
</dbReference>
<comment type="caution">
    <text evidence="2">The sequence shown here is derived from an EMBL/GenBank/DDBJ whole genome shotgun (WGS) entry which is preliminary data.</text>
</comment>
<dbReference type="Gene3D" id="1.10.3210.10">
    <property type="entry name" value="Hypothetical protein af1432"/>
    <property type="match status" value="1"/>
</dbReference>
<dbReference type="PANTHER" id="PTHR33525:SF3">
    <property type="entry name" value="RIBONUCLEASE Y"/>
    <property type="match status" value="1"/>
</dbReference>
<dbReference type="AlphaFoldDB" id="A0A840MMA8"/>
<dbReference type="PANTHER" id="PTHR33525">
    <property type="match status" value="1"/>
</dbReference>
<keyword evidence="3" id="KW-1185">Reference proteome</keyword>
<feature type="domain" description="HDOD" evidence="1">
    <location>
        <begin position="19"/>
        <end position="216"/>
    </location>
</feature>